<keyword evidence="11" id="KW-1185">Reference proteome</keyword>
<evidence type="ECO:0000256" key="5">
    <source>
        <dbReference type="ARBA" id="ARBA00022833"/>
    </source>
</evidence>
<dbReference type="GO" id="GO:0003723">
    <property type="term" value="F:RNA binding"/>
    <property type="evidence" value="ECO:0007669"/>
    <property type="project" value="UniProtKB-UniRule"/>
</dbReference>
<evidence type="ECO:0000313" key="11">
    <source>
        <dbReference type="Proteomes" id="UP001154078"/>
    </source>
</evidence>
<name>A0A9P0BBV8_BRAAE</name>
<keyword evidence="3" id="KW-0479">Metal-binding</keyword>
<evidence type="ECO:0000256" key="1">
    <source>
        <dbReference type="ARBA" id="ARBA00004496"/>
    </source>
</evidence>
<dbReference type="Proteomes" id="UP001154078">
    <property type="component" value="Chromosome 6"/>
</dbReference>
<protein>
    <recommendedName>
        <fullName evidence="9">Nanos-type domain-containing protein</fullName>
    </recommendedName>
</protein>
<keyword evidence="5" id="KW-0862">Zinc</keyword>
<keyword evidence="6 8" id="KW-0810">Translation regulation</keyword>
<sequence length="347" mass="39346">MFPRSLLDDEENNLIWDQTDGALDHIHSFNEINKRNCCSQQTSENYLDINGYRGYSRGTPKEYAATSGSMRYFPNFVNYGLPYDYSNMGQNFLPSGAASSEVPDVFNFNPWSLFLDSQMEATPVLSDDGEVAFPAKYLTNENVVKELNKKENYSSKTIISAPVPTLEVMKITDKKEDDPGASNIEFARQNDSLKQFTNTSKKTSLDACEKNVPDENPSASNNDLVRQYVSLKEFINESKKTSVDRKDQNFPAGDLKFSKKYQYSPYCCQFCKKNGEIKEMFATHNLKNPDGTICCPILKKYTCDLCGKTGGEAHTRSHCPLFVKKQTVLPKYKRLSNGMLTTRIHQK</sequence>
<dbReference type="GO" id="GO:0008270">
    <property type="term" value="F:zinc ion binding"/>
    <property type="evidence" value="ECO:0007669"/>
    <property type="project" value="UniProtKB-KW"/>
</dbReference>
<dbReference type="OrthoDB" id="10010129at2759"/>
<reference evidence="10" key="1">
    <citation type="submission" date="2021-12" db="EMBL/GenBank/DDBJ databases">
        <authorList>
            <person name="King R."/>
        </authorList>
    </citation>
    <scope>NUCLEOTIDE SEQUENCE</scope>
</reference>
<comment type="similarity">
    <text evidence="8">Belongs to the nanos family.</text>
</comment>
<dbReference type="PROSITE" id="PS51522">
    <property type="entry name" value="ZF_NANOS"/>
    <property type="match status" value="1"/>
</dbReference>
<organism evidence="10 11">
    <name type="scientific">Brassicogethes aeneus</name>
    <name type="common">Rape pollen beetle</name>
    <name type="synonym">Meligethes aeneus</name>
    <dbReference type="NCBI Taxonomy" id="1431903"/>
    <lineage>
        <taxon>Eukaryota</taxon>
        <taxon>Metazoa</taxon>
        <taxon>Ecdysozoa</taxon>
        <taxon>Arthropoda</taxon>
        <taxon>Hexapoda</taxon>
        <taxon>Insecta</taxon>
        <taxon>Pterygota</taxon>
        <taxon>Neoptera</taxon>
        <taxon>Endopterygota</taxon>
        <taxon>Coleoptera</taxon>
        <taxon>Polyphaga</taxon>
        <taxon>Cucujiformia</taxon>
        <taxon>Nitidulidae</taxon>
        <taxon>Meligethinae</taxon>
        <taxon>Brassicogethes</taxon>
    </lineage>
</organism>
<keyword evidence="4 8" id="KW-0863">Zinc-finger</keyword>
<dbReference type="PANTHER" id="PTHR12887">
    <property type="entry name" value="NANOS PROTEIN"/>
    <property type="match status" value="1"/>
</dbReference>
<keyword evidence="2" id="KW-0963">Cytoplasm</keyword>
<evidence type="ECO:0000256" key="3">
    <source>
        <dbReference type="ARBA" id="ARBA00022723"/>
    </source>
</evidence>
<evidence type="ECO:0000256" key="6">
    <source>
        <dbReference type="ARBA" id="ARBA00022845"/>
    </source>
</evidence>
<dbReference type="InterPro" id="IPR008705">
    <property type="entry name" value="Nanos/Xcar2"/>
</dbReference>
<dbReference type="InterPro" id="IPR038129">
    <property type="entry name" value="Nanos_sf"/>
</dbReference>
<evidence type="ECO:0000256" key="7">
    <source>
        <dbReference type="ARBA" id="ARBA00022884"/>
    </source>
</evidence>
<dbReference type="Pfam" id="PF05741">
    <property type="entry name" value="zf-nanos"/>
    <property type="match status" value="1"/>
</dbReference>
<dbReference type="AlphaFoldDB" id="A0A9P0BBV8"/>
<accession>A0A9P0BBV8</accession>
<evidence type="ECO:0000259" key="9">
    <source>
        <dbReference type="PROSITE" id="PS51522"/>
    </source>
</evidence>
<feature type="domain" description="Nanos-type" evidence="9">
    <location>
        <begin position="267"/>
        <end position="321"/>
    </location>
</feature>
<keyword evidence="7 8" id="KW-0694">RNA-binding</keyword>
<dbReference type="EMBL" id="OV121137">
    <property type="protein sequence ID" value="CAH0559412.1"/>
    <property type="molecule type" value="Genomic_DNA"/>
</dbReference>
<evidence type="ECO:0000256" key="8">
    <source>
        <dbReference type="PROSITE-ProRule" id="PRU00855"/>
    </source>
</evidence>
<evidence type="ECO:0000256" key="2">
    <source>
        <dbReference type="ARBA" id="ARBA00022490"/>
    </source>
</evidence>
<comment type="subcellular location">
    <subcellularLocation>
        <location evidence="1">Cytoplasm</location>
    </subcellularLocation>
</comment>
<dbReference type="GO" id="GO:0005737">
    <property type="term" value="C:cytoplasm"/>
    <property type="evidence" value="ECO:0007669"/>
    <property type="project" value="UniProtKB-SubCell"/>
</dbReference>
<dbReference type="Gene3D" id="4.10.60.30">
    <property type="entry name" value="Nanos, RNA-binding domain"/>
    <property type="match status" value="1"/>
</dbReference>
<dbReference type="InterPro" id="IPR024161">
    <property type="entry name" value="Znf_nanos-typ"/>
</dbReference>
<evidence type="ECO:0000313" key="10">
    <source>
        <dbReference type="EMBL" id="CAH0559412.1"/>
    </source>
</evidence>
<evidence type="ECO:0000256" key="4">
    <source>
        <dbReference type="ARBA" id="ARBA00022771"/>
    </source>
</evidence>
<proteinExistence type="inferred from homology"/>
<gene>
    <name evidence="10" type="ORF">MELIAE_LOCUS9506</name>
</gene>
<dbReference type="GO" id="GO:0006417">
    <property type="term" value="P:regulation of translation"/>
    <property type="evidence" value="ECO:0007669"/>
    <property type="project" value="UniProtKB-UniRule"/>
</dbReference>